<dbReference type="AlphaFoldDB" id="A0AAV4RRL1"/>
<gene>
    <name evidence="1" type="ORF">CDAR_531991</name>
</gene>
<reference evidence="1 2" key="1">
    <citation type="submission" date="2021-06" db="EMBL/GenBank/DDBJ databases">
        <title>Caerostris darwini draft genome.</title>
        <authorList>
            <person name="Kono N."/>
            <person name="Arakawa K."/>
        </authorList>
    </citation>
    <scope>NUCLEOTIDE SEQUENCE [LARGE SCALE GENOMIC DNA]</scope>
</reference>
<organism evidence="1 2">
    <name type="scientific">Caerostris darwini</name>
    <dbReference type="NCBI Taxonomy" id="1538125"/>
    <lineage>
        <taxon>Eukaryota</taxon>
        <taxon>Metazoa</taxon>
        <taxon>Ecdysozoa</taxon>
        <taxon>Arthropoda</taxon>
        <taxon>Chelicerata</taxon>
        <taxon>Arachnida</taxon>
        <taxon>Araneae</taxon>
        <taxon>Araneomorphae</taxon>
        <taxon>Entelegynae</taxon>
        <taxon>Araneoidea</taxon>
        <taxon>Araneidae</taxon>
        <taxon>Caerostris</taxon>
    </lineage>
</organism>
<proteinExistence type="predicted"/>
<accession>A0AAV4RRL1</accession>
<evidence type="ECO:0000313" key="2">
    <source>
        <dbReference type="Proteomes" id="UP001054837"/>
    </source>
</evidence>
<keyword evidence="2" id="KW-1185">Reference proteome</keyword>
<comment type="caution">
    <text evidence="1">The sequence shown here is derived from an EMBL/GenBank/DDBJ whole genome shotgun (WGS) entry which is preliminary data.</text>
</comment>
<dbReference type="Proteomes" id="UP001054837">
    <property type="component" value="Unassembled WGS sequence"/>
</dbReference>
<sequence length="88" mass="10224">MNHVSIRIQYCHESVRSGTRFEATVFPRTTAECCPEASLPYFRVEVPARIPPSRFGICVTLQWTPPHFWEESDLFFAFSVSLLCFTYD</sequence>
<protein>
    <submittedName>
        <fullName evidence="1">Uncharacterized protein</fullName>
    </submittedName>
</protein>
<name>A0AAV4RRL1_9ARAC</name>
<evidence type="ECO:0000313" key="1">
    <source>
        <dbReference type="EMBL" id="GIY22593.1"/>
    </source>
</evidence>
<dbReference type="EMBL" id="BPLQ01006464">
    <property type="protein sequence ID" value="GIY22593.1"/>
    <property type="molecule type" value="Genomic_DNA"/>
</dbReference>